<dbReference type="Proteomes" id="UP001212170">
    <property type="component" value="Unassembled WGS sequence"/>
</dbReference>
<reference evidence="2 3" key="1">
    <citation type="journal article" date="2023" name="Chemosphere">
        <title>Whole genome analysis of Flavobacterium aziz-sancarii sp. nov., isolated from Ardley Island (Antarctica), revealed a rich resistome and bioremediation potential.</title>
        <authorList>
            <person name="Otur C."/>
            <person name="Okay S."/>
            <person name="Kurt-Kizildogan A."/>
        </authorList>
    </citation>
    <scope>NUCLEOTIDE SEQUENCE [LARGE SCALE GENOMIC DNA]</scope>
    <source>
        <strain evidence="2 3">AC</strain>
    </source>
</reference>
<keyword evidence="3" id="KW-1185">Reference proteome</keyword>
<evidence type="ECO:0008006" key="4">
    <source>
        <dbReference type="Google" id="ProtNLM"/>
    </source>
</evidence>
<feature type="transmembrane region" description="Helical" evidence="1">
    <location>
        <begin position="33"/>
        <end position="54"/>
    </location>
</feature>
<keyword evidence="1" id="KW-0812">Transmembrane</keyword>
<name>A0ABT4WKI8_9FLAO</name>
<evidence type="ECO:0000256" key="1">
    <source>
        <dbReference type="SAM" id="Phobius"/>
    </source>
</evidence>
<sequence length="58" mass="6480">MQKNITRLLMVFVILFSFTSCEAIGDIFKAGMGFGIFIVIFIIAIIIFIFAKLFGGNK</sequence>
<evidence type="ECO:0000313" key="3">
    <source>
        <dbReference type="Proteomes" id="UP001212170"/>
    </source>
</evidence>
<gene>
    <name evidence="2" type="ORF">NJT12_23120</name>
</gene>
<keyword evidence="1" id="KW-1133">Transmembrane helix</keyword>
<dbReference type="RefSeq" id="WP_271338483.1">
    <property type="nucleotide sequence ID" value="NZ_JAMZNK010000066.1"/>
</dbReference>
<accession>A0ABT4WKI8</accession>
<organism evidence="2 3">
    <name type="scientific">Flavobacterium azizsancarii</name>
    <dbReference type="NCBI Taxonomy" id="2961580"/>
    <lineage>
        <taxon>Bacteria</taxon>
        <taxon>Pseudomonadati</taxon>
        <taxon>Bacteroidota</taxon>
        <taxon>Flavobacteriia</taxon>
        <taxon>Flavobacteriales</taxon>
        <taxon>Flavobacteriaceae</taxon>
        <taxon>Flavobacterium</taxon>
    </lineage>
</organism>
<dbReference type="PROSITE" id="PS51257">
    <property type="entry name" value="PROKAR_LIPOPROTEIN"/>
    <property type="match status" value="1"/>
</dbReference>
<evidence type="ECO:0000313" key="2">
    <source>
        <dbReference type="EMBL" id="MDA6072519.1"/>
    </source>
</evidence>
<dbReference type="EMBL" id="JAMZNK010000066">
    <property type="protein sequence ID" value="MDA6072519.1"/>
    <property type="molecule type" value="Genomic_DNA"/>
</dbReference>
<protein>
    <recommendedName>
        <fullName evidence="4">Phosphatidate cytidylyltransferase</fullName>
    </recommendedName>
</protein>
<comment type="caution">
    <text evidence="2">The sequence shown here is derived from an EMBL/GenBank/DDBJ whole genome shotgun (WGS) entry which is preliminary data.</text>
</comment>
<proteinExistence type="predicted"/>
<keyword evidence="1" id="KW-0472">Membrane</keyword>